<evidence type="ECO:0000313" key="2">
    <source>
        <dbReference type="EMBL" id="PIE20832.1"/>
    </source>
</evidence>
<gene>
    <name evidence="2" type="ORF">CSA61_00220</name>
</gene>
<evidence type="ECO:0000313" key="3">
    <source>
        <dbReference type="Proteomes" id="UP000242733"/>
    </source>
</evidence>
<dbReference type="EMBL" id="PDSG01000003">
    <property type="protein sequence ID" value="PIE20832.1"/>
    <property type="molecule type" value="Genomic_DNA"/>
</dbReference>
<feature type="region of interest" description="Disordered" evidence="1">
    <location>
        <begin position="15"/>
        <end position="64"/>
    </location>
</feature>
<dbReference type="Proteomes" id="UP000242733">
    <property type="component" value="Unassembled WGS sequence"/>
</dbReference>
<sequence length="64" mass="7057">NPVFQSVKDCLVQLNTTNKSGPNRQGRRILQTSAEGSSVRLKKERESQKKHASATGLQPYATDT</sequence>
<comment type="caution">
    <text evidence="2">The sequence shown here is derived from an EMBL/GenBank/DDBJ whole genome shotgun (WGS) entry which is preliminary data.</text>
</comment>
<reference evidence="2 3" key="1">
    <citation type="submission" date="2017-10" db="EMBL/GenBank/DDBJ databases">
        <title>Novel microbial diversity and functional potential in the marine mammal oral microbiome.</title>
        <authorList>
            <person name="Dudek N.K."/>
            <person name="Sun C.L."/>
            <person name="Burstein D."/>
            <person name="Kantor R.S."/>
            <person name="Aliaga Goltsman D.S."/>
            <person name="Bik E.M."/>
            <person name="Thomas B.C."/>
            <person name="Banfield J.F."/>
            <person name="Relman D.A."/>
        </authorList>
    </citation>
    <scope>NUCLEOTIDE SEQUENCE [LARGE SCALE GENOMIC DNA]</scope>
    <source>
        <strain evidence="2">DOLJORAL78_49_30</strain>
    </source>
</reference>
<name>A0A2G6JE57_NEPCE</name>
<evidence type="ECO:0000256" key="1">
    <source>
        <dbReference type="SAM" id="MobiDB-lite"/>
    </source>
</evidence>
<proteinExistence type="predicted"/>
<organism evidence="2 3">
    <name type="scientific">Neptuniibacter caesariensis</name>
    <dbReference type="NCBI Taxonomy" id="207954"/>
    <lineage>
        <taxon>Bacteria</taxon>
        <taxon>Pseudomonadati</taxon>
        <taxon>Pseudomonadota</taxon>
        <taxon>Gammaproteobacteria</taxon>
        <taxon>Oceanospirillales</taxon>
        <taxon>Oceanospirillaceae</taxon>
        <taxon>Neptuniibacter</taxon>
    </lineage>
</organism>
<dbReference type="AlphaFoldDB" id="A0A2G6JE57"/>
<feature type="non-terminal residue" evidence="2">
    <location>
        <position position="1"/>
    </location>
</feature>
<protein>
    <submittedName>
        <fullName evidence="2">Uncharacterized protein</fullName>
    </submittedName>
</protein>
<accession>A0A2G6JE57</accession>